<protein>
    <submittedName>
        <fullName evidence="2">Uncharacterized protein</fullName>
    </submittedName>
</protein>
<dbReference type="EMBL" id="AP027731">
    <property type="protein sequence ID" value="BDZ45143.1"/>
    <property type="molecule type" value="Genomic_DNA"/>
</dbReference>
<dbReference type="Proteomes" id="UP001321498">
    <property type="component" value="Chromosome"/>
</dbReference>
<sequence length="282" mass="29066">MNAPTVAAVAAGDAWGVGVELEGWSLVQPRPVEVERPDGGISVPYDGVHPADAGFTGTAVVSLARGCRLEVEDRWSVAEDAVVLAREVRVRGSAPLAFGTSIALPTGVREWTEAEAFVPGVAYGDAPRVAERALAGRPSRLARVRHCLIREDRMAAPVFALRKPGGAWLGVLHLDPDGTTIAEDGRTANGGETLVDPRFAFASLGTVQEADGLTLGVRFPGSEGSSRTAAAASRCFNCPPGAAGTIPRRTVSPSGTPSPSVRGIQRGRSSAGEACGAGPGRL</sequence>
<proteinExistence type="predicted"/>
<dbReference type="RefSeq" id="WP_286278539.1">
    <property type="nucleotide sequence ID" value="NZ_AP027731.1"/>
</dbReference>
<reference evidence="3" key="1">
    <citation type="journal article" date="2019" name="Int. J. Syst. Evol. Microbiol.">
        <title>The Global Catalogue of Microorganisms (GCM) 10K type strain sequencing project: providing services to taxonomists for standard genome sequencing and annotation.</title>
        <authorList>
            <consortium name="The Broad Institute Genomics Platform"/>
            <consortium name="The Broad Institute Genome Sequencing Center for Infectious Disease"/>
            <person name="Wu L."/>
            <person name="Ma J."/>
        </authorList>
    </citation>
    <scope>NUCLEOTIDE SEQUENCE [LARGE SCALE GENOMIC DNA]</scope>
    <source>
        <strain evidence="3">NBRC 108725</strain>
    </source>
</reference>
<evidence type="ECO:0000313" key="2">
    <source>
        <dbReference type="EMBL" id="BDZ45143.1"/>
    </source>
</evidence>
<evidence type="ECO:0000313" key="3">
    <source>
        <dbReference type="Proteomes" id="UP001321498"/>
    </source>
</evidence>
<organism evidence="2 3">
    <name type="scientific">Naasia aerilata</name>
    <dbReference type="NCBI Taxonomy" id="1162966"/>
    <lineage>
        <taxon>Bacteria</taxon>
        <taxon>Bacillati</taxon>
        <taxon>Actinomycetota</taxon>
        <taxon>Actinomycetes</taxon>
        <taxon>Micrococcales</taxon>
        <taxon>Microbacteriaceae</taxon>
        <taxon>Naasia</taxon>
    </lineage>
</organism>
<name>A0ABM8GAC3_9MICO</name>
<accession>A0ABM8GAC3</accession>
<feature type="compositionally biased region" description="Low complexity" evidence="1">
    <location>
        <begin position="247"/>
        <end position="263"/>
    </location>
</feature>
<evidence type="ECO:0000256" key="1">
    <source>
        <dbReference type="SAM" id="MobiDB-lite"/>
    </source>
</evidence>
<keyword evidence="3" id="KW-1185">Reference proteome</keyword>
<feature type="region of interest" description="Disordered" evidence="1">
    <location>
        <begin position="242"/>
        <end position="282"/>
    </location>
</feature>
<gene>
    <name evidence="2" type="ORF">GCM10025866_10520</name>
</gene>